<evidence type="ECO:0000259" key="3">
    <source>
        <dbReference type="Pfam" id="PF12965"/>
    </source>
</evidence>
<dbReference type="InterPro" id="IPR027417">
    <property type="entry name" value="P-loop_NTPase"/>
</dbReference>
<dbReference type="GO" id="GO:0005524">
    <property type="term" value="F:ATP binding"/>
    <property type="evidence" value="ECO:0007669"/>
    <property type="project" value="InterPro"/>
</dbReference>
<evidence type="ECO:0000313" key="4">
    <source>
        <dbReference type="EMBL" id="MDR9900893.1"/>
    </source>
</evidence>
<dbReference type="NCBIfam" id="NF042913">
    <property type="entry name" value="CyRepA1"/>
    <property type="match status" value="1"/>
</dbReference>
<reference evidence="5" key="1">
    <citation type="journal article" date="2021" name="Science">
        <title>Hunting the eagle killer: A cyanobacterial neurotoxin causes vacuolar myelinopathy.</title>
        <authorList>
            <person name="Breinlinger S."/>
            <person name="Phillips T.J."/>
            <person name="Haram B.N."/>
            <person name="Mares J."/>
            <person name="Martinez Yerena J.A."/>
            <person name="Hrouzek P."/>
            <person name="Sobotka R."/>
            <person name="Henderson W.M."/>
            <person name="Schmieder P."/>
            <person name="Williams S.M."/>
            <person name="Lauderdale J.D."/>
            <person name="Wilde H.D."/>
            <person name="Gerrin W."/>
            <person name="Kust A."/>
            <person name="Washington J.W."/>
            <person name="Wagner C."/>
            <person name="Geier B."/>
            <person name="Liebeke M."/>
            <person name="Enke H."/>
            <person name="Niedermeyer T.H.J."/>
            <person name="Wilde S.B."/>
        </authorList>
    </citation>
    <scope>NUCLEOTIDE SEQUENCE [LARGE SCALE GENOMIC DNA]</scope>
    <source>
        <strain evidence="5">Thurmond2011</strain>
    </source>
</reference>
<dbReference type="RefSeq" id="WP_310834514.1">
    <property type="nucleotide sequence ID" value="NZ_JAALHA020000042.1"/>
</dbReference>
<name>A0AAP5IFQ4_9CYAN</name>
<proteinExistence type="predicted"/>
<dbReference type="Proteomes" id="UP000667802">
    <property type="component" value="Unassembled WGS sequence"/>
</dbReference>
<dbReference type="GO" id="GO:0003688">
    <property type="term" value="F:DNA replication origin binding"/>
    <property type="evidence" value="ECO:0007669"/>
    <property type="project" value="InterPro"/>
</dbReference>
<dbReference type="InterPro" id="IPR049996">
    <property type="entry name" value="Slr7037-like"/>
</dbReference>
<dbReference type="CDD" id="cd01029">
    <property type="entry name" value="TOPRIM_primases"/>
    <property type="match status" value="1"/>
</dbReference>
<dbReference type="InterPro" id="IPR034154">
    <property type="entry name" value="TOPRIM_DnaG/twinkle"/>
</dbReference>
<dbReference type="Pfam" id="PF02399">
    <property type="entry name" value="Herpes_ori_bp"/>
    <property type="match status" value="1"/>
</dbReference>
<keyword evidence="5" id="KW-1185">Reference proteome</keyword>
<organism evidence="4 5">
    <name type="scientific">Aetokthonos hydrillicola Thurmond2011</name>
    <dbReference type="NCBI Taxonomy" id="2712845"/>
    <lineage>
        <taxon>Bacteria</taxon>
        <taxon>Bacillati</taxon>
        <taxon>Cyanobacteriota</taxon>
        <taxon>Cyanophyceae</taxon>
        <taxon>Nostocales</taxon>
        <taxon>Hapalosiphonaceae</taxon>
        <taxon>Aetokthonos</taxon>
    </lineage>
</organism>
<dbReference type="InterPro" id="IPR003450">
    <property type="entry name" value="Replication_origin-bd"/>
</dbReference>
<dbReference type="Gene3D" id="3.40.50.300">
    <property type="entry name" value="P-loop containing nucleotide triphosphate hydrolases"/>
    <property type="match status" value="1"/>
</dbReference>
<evidence type="ECO:0000256" key="1">
    <source>
        <dbReference type="SAM" id="Coils"/>
    </source>
</evidence>
<feature type="domain" description="DUF3854" evidence="3">
    <location>
        <begin position="47"/>
        <end position="169"/>
    </location>
</feature>
<gene>
    <name evidence="4" type="ORF">G7B40_041140</name>
</gene>
<dbReference type="InterPro" id="IPR024385">
    <property type="entry name" value="DUF3854"/>
</dbReference>
<dbReference type="PANTHER" id="PTHR34985">
    <property type="entry name" value="SLR0554 PROTEIN"/>
    <property type="match status" value="1"/>
</dbReference>
<feature type="domain" description="Replication origin-binding protein" evidence="2">
    <location>
        <begin position="241"/>
        <end position="404"/>
    </location>
</feature>
<dbReference type="GO" id="GO:0006260">
    <property type="term" value="P:DNA replication"/>
    <property type="evidence" value="ECO:0007669"/>
    <property type="project" value="InterPro"/>
</dbReference>
<keyword evidence="1" id="KW-0175">Coiled coil</keyword>
<dbReference type="Pfam" id="PF12965">
    <property type="entry name" value="DUF3854"/>
    <property type="match status" value="1"/>
</dbReference>
<dbReference type="PANTHER" id="PTHR34985:SF1">
    <property type="entry name" value="SLR0554 PROTEIN"/>
    <property type="match status" value="1"/>
</dbReference>
<protein>
    <submittedName>
        <fullName evidence="4">DUF3854 domain-containing protein</fullName>
    </submittedName>
</protein>
<dbReference type="AlphaFoldDB" id="A0AAP5IFQ4"/>
<comment type="caution">
    <text evidence="4">The sequence shown here is derived from an EMBL/GenBank/DDBJ whole genome shotgun (WGS) entry which is preliminary data.</text>
</comment>
<accession>A0AAP5IFQ4</accession>
<feature type="coiled-coil region" evidence="1">
    <location>
        <begin position="900"/>
        <end position="957"/>
    </location>
</feature>
<dbReference type="EMBL" id="JAALHA020000042">
    <property type="protein sequence ID" value="MDR9900893.1"/>
    <property type="molecule type" value="Genomic_DNA"/>
</dbReference>
<sequence length="1089" mass="123808">MIKYEHPLETPTEAFFLKAPAEIWELTSKNYAKPLPANYKDLPYQAFWIWVLAYNLPVVICEGIKKTAAVLSLGVPAIGVPGIWGAYRNPKNEFGENDGDPFLIPEIQKFATKDRQILFCFDQDQKRTTVRNVNRAITKTAKLFQKKQCNVSVMQWNSALGKGIDDVIAGIPKSFAEGLIEAKSFGEVPTATEIFFNIYKGSVPFQRWSTFQLKKLTYIPNVVVNSKYMPDISLPGDQFICIQAPKGTGKTTLIKNWITPITNTGEKPVLGITHRESLGRKIANDLGVLYVDELDKEGLYKFFGYALCVDSLHENSQAKFNYEKFKGGIVVIDEIVQFLKHLLNSSTCKKNRVVILKNLRLLLTYVVETGGKIIIADADLNDTAIDYIKKIINIEPHIIVNDFIFNEPWNIYHYNDKKPARLLSKLKDKVLEGKKVLICVGGQQEKSLYSTTTLEVDFKKVFPDKKILRVDSHTVANPGHEACGIVDNLEHLKDYDIVITSPTIETGTSIDFYHFDVVFEIATGVQTTDSVRQHMSRYRKPVDRHVWIAKTGIRTSSDGDGSDTVEGLLKREKKNHKIHKNHLTGLGFTLNLDGSGLENNELQTWARLTAIDNSGKKNYRNQILEDLRAEGHHVIDVEPEDDVVYSLEGLQETREENYEKHRVQTSEAEDIDLTKHEELKKKRDKTDKEYLEVKKADLVKTYGIEVTPELVKLNDNDWYEEIYLHYLVIHPEFFAQKELNNGQALLNNGRGETFIPDANKASTYARKVLGLRNYLRIDKLLTTNGMCESHPLAVEVGNISKAKIFALRELGINLLESKKDYRKLSNMSFCHKIVHMLGLKYPKVKQVRADNGKTEWVHGLPAPGFEYLDKKKTKVKLDIDGNPVIIPDLRDEVFAQWVERDTTELEKQNAKRTQAEMAEEYNARVIAEFQQGNYQAVENLAKNMENHKQHVADTETRDLISTTIENTWKELGKNPIAHQAFPEVYKNPTLQPKQNTGCTNFKSTEGRQVEIAETLEARALKCDDARAAAKLIKANMQPDNPKSSENIAKILYLVGEPIRRELFGSTKFFNEVVIKTLKQEYSNHEAALA</sequence>
<evidence type="ECO:0000313" key="5">
    <source>
        <dbReference type="Proteomes" id="UP000667802"/>
    </source>
</evidence>
<evidence type="ECO:0000259" key="2">
    <source>
        <dbReference type="Pfam" id="PF02399"/>
    </source>
</evidence>
<dbReference type="SUPFAM" id="SSF52540">
    <property type="entry name" value="P-loop containing nucleoside triphosphate hydrolases"/>
    <property type="match status" value="1"/>
</dbReference>